<dbReference type="AlphaFoldDB" id="A0A0K8QJE8"/>
<evidence type="ECO:0000256" key="1">
    <source>
        <dbReference type="SAM" id="MobiDB-lite"/>
    </source>
</evidence>
<dbReference type="SMART" id="SM00671">
    <property type="entry name" value="SEL1"/>
    <property type="match status" value="1"/>
</dbReference>
<accession>A0A0K8QJE8</accession>
<dbReference type="STRING" id="1475481.GCA_000953855_00099"/>
<feature type="chain" id="PRO_5007414559" evidence="2">
    <location>
        <begin position="31"/>
        <end position="289"/>
    </location>
</feature>
<evidence type="ECO:0000256" key="2">
    <source>
        <dbReference type="SAM" id="SignalP"/>
    </source>
</evidence>
<dbReference type="EMBL" id="DF952379">
    <property type="protein sequence ID" value="GAN45096.1"/>
    <property type="molecule type" value="Genomic_DNA"/>
</dbReference>
<reference evidence="4" key="2">
    <citation type="submission" date="2015-08" db="EMBL/GenBank/DDBJ databases">
        <title>Complete DNA Sequence of Pseudomonas syringae pv. actinidiae, the Causal Agent of Kiwifruit Canker Disease.</title>
        <authorList>
            <person name="Rikkerink E.H.A."/>
            <person name="Fineran P.C."/>
        </authorList>
    </citation>
    <scope>NUCLEOTIDE SEQUENCE</scope>
    <source>
        <strain evidence="4">SkMP5</strain>
    </source>
</reference>
<name>A0A0K8QJE8_9GAMM</name>
<dbReference type="InterPro" id="IPR006597">
    <property type="entry name" value="Sel1-like"/>
</dbReference>
<dbReference type="Gene3D" id="1.25.40.10">
    <property type="entry name" value="Tetratricopeptide repeat domain"/>
    <property type="match status" value="1"/>
</dbReference>
<protein>
    <submittedName>
        <fullName evidence="4">Sel1 domain-containing protein</fullName>
    </submittedName>
</protein>
<sequence>MRTRKEPPMKRLLATLAIALAMAAAPPGRAEDPELDASMQRLLRAMNEASTWGHPDQFGEFAGVRHFAAHDYEGALKYFKLGAYYADKLSQLSIGLMYLNGNGVAKDPVTAYAWIAVSAERGYPQFLATRDRLWSELTAAQREQAKAAAYELYETYGDPVAKPRMEKQLRLALFQMTGSRTGFDSGILHASARQDCAGAVVEVNGVRVPRAGCGGDFWAPARWDPKLYFAARDAQWKGTVTVGAIAQPPAPADKDAAKPAADAPKAGEPEQHRPDAPAERPRCAHRLHR</sequence>
<evidence type="ECO:0000313" key="5">
    <source>
        <dbReference type="Proteomes" id="UP000253740"/>
    </source>
</evidence>
<dbReference type="HOGENOM" id="CLU_092052_0_0_6"/>
<keyword evidence="5" id="KW-1185">Reference proteome</keyword>
<organism evidence="4">
    <name type="scientific">Mizugakiibacter sediminis</name>
    <dbReference type="NCBI Taxonomy" id="1475481"/>
    <lineage>
        <taxon>Bacteria</taxon>
        <taxon>Pseudomonadati</taxon>
        <taxon>Pseudomonadota</taxon>
        <taxon>Gammaproteobacteria</taxon>
        <taxon>Lysobacterales</taxon>
        <taxon>Rhodanobacteraceae</taxon>
        <taxon>Mizugakiibacter</taxon>
    </lineage>
</organism>
<dbReference type="SUPFAM" id="SSF81901">
    <property type="entry name" value="HCP-like"/>
    <property type="match status" value="1"/>
</dbReference>
<dbReference type="Proteomes" id="UP000253740">
    <property type="component" value="Unassembled WGS sequence"/>
</dbReference>
<feature type="signal peptide" evidence="2">
    <location>
        <begin position="1"/>
        <end position="30"/>
    </location>
</feature>
<feature type="compositionally biased region" description="Basic and acidic residues" evidence="1">
    <location>
        <begin position="265"/>
        <end position="282"/>
    </location>
</feature>
<gene>
    <name evidence="3" type="ORF">MBSD_1636</name>
    <name evidence="4" type="ORF">MBSD_n0098</name>
</gene>
<dbReference type="EMBL" id="DF970134">
    <property type="protein sequence ID" value="GAP64816.1"/>
    <property type="molecule type" value="Genomic_DNA"/>
</dbReference>
<dbReference type="InterPro" id="IPR011990">
    <property type="entry name" value="TPR-like_helical_dom_sf"/>
</dbReference>
<proteinExistence type="predicted"/>
<keyword evidence="2" id="KW-0732">Signal</keyword>
<feature type="region of interest" description="Disordered" evidence="1">
    <location>
        <begin position="246"/>
        <end position="289"/>
    </location>
</feature>
<reference evidence="3" key="1">
    <citation type="submission" date="2015-03" db="EMBL/GenBank/DDBJ databases">
        <title>Draft genome sequence of Mizugakiibacter sediminis skMP5.</title>
        <authorList>
            <person name="Watanabe T."/>
            <person name="Kojima H."/>
            <person name="Fukui M."/>
        </authorList>
    </citation>
    <scope>NUCLEOTIDE SEQUENCE</scope>
    <source>
        <strain evidence="3">SkMP5</strain>
    </source>
</reference>
<evidence type="ECO:0000313" key="3">
    <source>
        <dbReference type="EMBL" id="GAN45096.1"/>
    </source>
</evidence>
<evidence type="ECO:0000313" key="4">
    <source>
        <dbReference type="EMBL" id="GAP64816.1"/>
    </source>
</evidence>